<comment type="caution">
    <text evidence="2">The sequence shown here is derived from an EMBL/GenBank/DDBJ whole genome shotgun (WGS) entry which is preliminary data.</text>
</comment>
<dbReference type="Proteomes" id="UP000254869">
    <property type="component" value="Unassembled WGS sequence"/>
</dbReference>
<dbReference type="AlphaFoldDB" id="A0A370IFG0"/>
<dbReference type="Pfam" id="PF17765">
    <property type="entry name" value="MLTR_LBD"/>
    <property type="match status" value="1"/>
</dbReference>
<evidence type="ECO:0000313" key="3">
    <source>
        <dbReference type="Proteomes" id="UP000254869"/>
    </source>
</evidence>
<feature type="domain" description="MmyB-like transcription regulator ligand binding" evidence="1">
    <location>
        <begin position="12"/>
        <end position="70"/>
    </location>
</feature>
<reference evidence="2 3" key="1">
    <citation type="submission" date="2018-07" db="EMBL/GenBank/DDBJ databases">
        <title>Genomic Encyclopedia of Type Strains, Phase IV (KMG-IV): sequencing the most valuable type-strain genomes for metagenomic binning, comparative biology and taxonomic classification.</title>
        <authorList>
            <person name="Goeker M."/>
        </authorList>
    </citation>
    <scope>NUCLEOTIDE SEQUENCE [LARGE SCALE GENOMIC DNA]</scope>
    <source>
        <strain evidence="2 3">DSM 44290</strain>
    </source>
</reference>
<dbReference type="Gene3D" id="3.30.450.180">
    <property type="match status" value="1"/>
</dbReference>
<dbReference type="EMBL" id="QQBC01000001">
    <property type="protein sequence ID" value="RDI69442.1"/>
    <property type="molecule type" value="Genomic_DNA"/>
</dbReference>
<evidence type="ECO:0000259" key="1">
    <source>
        <dbReference type="Pfam" id="PF17765"/>
    </source>
</evidence>
<name>A0A370IFG0_9NOCA</name>
<protein>
    <recommendedName>
        <fullName evidence="1">MmyB-like transcription regulator ligand binding domain-containing protein</fullName>
    </recommendedName>
</protein>
<dbReference type="InterPro" id="IPR041413">
    <property type="entry name" value="MLTR_LBD"/>
</dbReference>
<accession>A0A370IFG0</accession>
<proteinExistence type="predicted"/>
<dbReference type="RefSeq" id="WP_062511658.1">
    <property type="nucleotide sequence ID" value="NZ_QQBC01000001.1"/>
</dbReference>
<evidence type="ECO:0000313" key="2">
    <source>
        <dbReference type="EMBL" id="RDI69442.1"/>
    </source>
</evidence>
<keyword evidence="3" id="KW-1185">Reference proteome</keyword>
<gene>
    <name evidence="2" type="ORF">DFR76_101983</name>
</gene>
<dbReference type="STRING" id="1210086.GCA_001613105_00835"/>
<sequence length="159" mass="17187">MHPTDTDPLDIHPGPAANLTLDWDLVACNAQWRAIFTGLCAGENLLQWLFSSPHARQLPEWRSTARHMLLWYVDGQLSNGGNGHALAALRPLATTNRAIRSLLTDTDAAEVEIVFSQGAAIEVPDPGTGSVTSYRFDPISLVESGPVAYYTIQGTACEA</sequence>
<organism evidence="2 3">
    <name type="scientific">Nocardia pseudobrasiliensis</name>
    <dbReference type="NCBI Taxonomy" id="45979"/>
    <lineage>
        <taxon>Bacteria</taxon>
        <taxon>Bacillati</taxon>
        <taxon>Actinomycetota</taxon>
        <taxon>Actinomycetes</taxon>
        <taxon>Mycobacteriales</taxon>
        <taxon>Nocardiaceae</taxon>
        <taxon>Nocardia</taxon>
    </lineage>
</organism>